<dbReference type="SUPFAM" id="SSF89550">
    <property type="entry name" value="PHP domain-like"/>
    <property type="match status" value="1"/>
</dbReference>
<dbReference type="AlphaFoldDB" id="A0AAI9K1F8"/>
<evidence type="ECO:0000313" key="2">
    <source>
        <dbReference type="EMBL" id="GFO93780.1"/>
    </source>
</evidence>
<dbReference type="GO" id="GO:0035312">
    <property type="term" value="F:5'-3' DNA exonuclease activity"/>
    <property type="evidence" value="ECO:0007669"/>
    <property type="project" value="TreeGrafter"/>
</dbReference>
<dbReference type="PANTHER" id="PTHR42924">
    <property type="entry name" value="EXONUCLEASE"/>
    <property type="match status" value="1"/>
</dbReference>
<organism evidence="2 3">
    <name type="scientific">Coprococcus eutactus</name>
    <dbReference type="NCBI Taxonomy" id="33043"/>
    <lineage>
        <taxon>Bacteria</taxon>
        <taxon>Bacillati</taxon>
        <taxon>Bacillota</taxon>
        <taxon>Clostridia</taxon>
        <taxon>Lachnospirales</taxon>
        <taxon>Lachnospiraceae</taxon>
        <taxon>Coprococcus</taxon>
    </lineage>
</organism>
<dbReference type="GO" id="GO:0004534">
    <property type="term" value="F:5'-3' RNA exonuclease activity"/>
    <property type="evidence" value="ECO:0007669"/>
    <property type="project" value="TreeGrafter"/>
</dbReference>
<reference evidence="2" key="1">
    <citation type="submission" date="2020-06" db="EMBL/GenBank/DDBJ databases">
        <title>Characterization of fructooligosaccharide metabolism and fructooligosaccharide-degrading enzymes in human commensal butyrate producers.</title>
        <authorList>
            <person name="Tanno H."/>
            <person name="Fujii T."/>
            <person name="Hirano K."/>
            <person name="Maeno S."/>
            <person name="Tonozuka T."/>
            <person name="Sakamoto M."/>
            <person name="Ohkuma M."/>
            <person name="Tochio T."/>
            <person name="Endo A."/>
        </authorList>
    </citation>
    <scope>NUCLEOTIDE SEQUENCE</scope>
    <source>
        <strain evidence="2">JCM 31265</strain>
    </source>
</reference>
<evidence type="ECO:0000313" key="3">
    <source>
        <dbReference type="Proteomes" id="UP000660047"/>
    </source>
</evidence>
<protein>
    <recommendedName>
        <fullName evidence="1">PHP domain-containing protein</fullName>
    </recommendedName>
</protein>
<dbReference type="Proteomes" id="UP000660047">
    <property type="component" value="Unassembled WGS sequence"/>
</dbReference>
<dbReference type="EMBL" id="BLYL01000003">
    <property type="protein sequence ID" value="GFO93780.1"/>
    <property type="molecule type" value="Genomic_DNA"/>
</dbReference>
<comment type="caution">
    <text evidence="2">The sequence shown here is derived from an EMBL/GenBank/DDBJ whole genome shotgun (WGS) entry which is preliminary data.</text>
</comment>
<proteinExistence type="predicted"/>
<dbReference type="InterPro" id="IPR004013">
    <property type="entry name" value="PHP_dom"/>
</dbReference>
<dbReference type="Pfam" id="PF02811">
    <property type="entry name" value="PHP"/>
    <property type="match status" value="1"/>
</dbReference>
<dbReference type="RefSeq" id="WP_015533940.1">
    <property type="nucleotide sequence ID" value="NZ_BLYL01000003.1"/>
</dbReference>
<dbReference type="InterPro" id="IPR052018">
    <property type="entry name" value="PHP_domain"/>
</dbReference>
<dbReference type="Gene3D" id="3.20.20.140">
    <property type="entry name" value="Metal-dependent hydrolases"/>
    <property type="match status" value="1"/>
</dbReference>
<dbReference type="PANTHER" id="PTHR42924:SF3">
    <property type="entry name" value="POLYMERASE_HISTIDINOL PHOSPHATASE N-TERMINAL DOMAIN-CONTAINING PROTEIN"/>
    <property type="match status" value="1"/>
</dbReference>
<accession>A0AAI9K1F8</accession>
<dbReference type="InterPro" id="IPR016195">
    <property type="entry name" value="Pol/histidinol_Pase-like"/>
</dbReference>
<gene>
    <name evidence="2" type="ORF">COEU31_08260</name>
</gene>
<sequence length="283" mass="32424">MNRVRFDMHCHTAEGSPDAKVKILDYIDLLKQRGFHGMLVTDHDSYSGYKAYLRQKDKVKDFSVLRGIEYDTFDYGHFLIVLPSDTPEEVYDLFEHRGMALIRVIWLVHECGGILGPAHPFGEKFMSFGSTRRLGMIEHRLYAQHFDFIEGYNCCESAKRNKMARRLASYYDIPVFGGSDAHKENCVGLAGTYLPDYIHSEDDLINYINDGNHPEVGGKRYPKTLKDKIGPAGKFLTYGFYLYNIYGAFRNYPARCRAYFAASAKLKAKMKSNCPDRGLDSKK</sequence>
<evidence type="ECO:0000259" key="1">
    <source>
        <dbReference type="Pfam" id="PF02811"/>
    </source>
</evidence>
<name>A0AAI9K1F8_9FIRM</name>
<feature type="domain" description="PHP" evidence="1">
    <location>
        <begin position="7"/>
        <end position="77"/>
    </location>
</feature>
<dbReference type="Pfam" id="PF13263">
    <property type="entry name" value="PHP_C"/>
    <property type="match status" value="1"/>
</dbReference>
<dbReference type="CDD" id="cd07432">
    <property type="entry name" value="PHP_HisPPase"/>
    <property type="match status" value="1"/>
</dbReference>